<dbReference type="InterPro" id="IPR002762">
    <property type="entry name" value="CbiX-like"/>
</dbReference>
<evidence type="ECO:0000256" key="2">
    <source>
        <dbReference type="ARBA" id="ARBA00023239"/>
    </source>
</evidence>
<keyword evidence="2" id="KW-0456">Lyase</keyword>
<dbReference type="PANTHER" id="PTHR33542:SF3">
    <property type="entry name" value="SIROHYDROCHLORIN FERROCHELATASE, CHLOROPLASTIC"/>
    <property type="match status" value="1"/>
</dbReference>
<gene>
    <name evidence="3" type="ORF">JIN83_13245</name>
</gene>
<evidence type="ECO:0000256" key="1">
    <source>
        <dbReference type="ARBA" id="ARBA00022723"/>
    </source>
</evidence>
<keyword evidence="4" id="KW-1185">Reference proteome</keyword>
<keyword evidence="1" id="KW-0479">Metal-binding</keyword>
<accession>A0AAE2SCJ4</accession>
<dbReference type="InterPro" id="IPR050963">
    <property type="entry name" value="Sirohydro_Cobaltochel/CbiX"/>
</dbReference>
<dbReference type="GO" id="GO:0046872">
    <property type="term" value="F:metal ion binding"/>
    <property type="evidence" value="ECO:0007669"/>
    <property type="project" value="UniProtKB-KW"/>
</dbReference>
<reference evidence="3" key="1">
    <citation type="submission" date="2021-01" db="EMBL/GenBank/DDBJ databases">
        <title>Modified the classification status of verrucomicrobia.</title>
        <authorList>
            <person name="Feng X."/>
        </authorList>
    </citation>
    <scope>NUCLEOTIDE SEQUENCE</scope>
    <source>
        <strain evidence="3">5K15</strain>
    </source>
</reference>
<comment type="caution">
    <text evidence="3">The sequence shown here is derived from an EMBL/GenBank/DDBJ whole genome shotgun (WGS) entry which is preliminary data.</text>
</comment>
<dbReference type="Proteomes" id="UP000634206">
    <property type="component" value="Unassembled WGS sequence"/>
</dbReference>
<dbReference type="EMBL" id="JAENIG010000009">
    <property type="protein sequence ID" value="MBK1855933.1"/>
    <property type="molecule type" value="Genomic_DNA"/>
</dbReference>
<dbReference type="PANTHER" id="PTHR33542">
    <property type="entry name" value="SIROHYDROCHLORIN FERROCHELATASE, CHLOROPLASTIC"/>
    <property type="match status" value="1"/>
</dbReference>
<dbReference type="GO" id="GO:0016829">
    <property type="term" value="F:lyase activity"/>
    <property type="evidence" value="ECO:0007669"/>
    <property type="project" value="UniProtKB-KW"/>
</dbReference>
<dbReference type="Pfam" id="PF01903">
    <property type="entry name" value="CbiX"/>
    <property type="match status" value="2"/>
</dbReference>
<evidence type="ECO:0008006" key="5">
    <source>
        <dbReference type="Google" id="ProtNLM"/>
    </source>
</evidence>
<evidence type="ECO:0000313" key="3">
    <source>
        <dbReference type="EMBL" id="MBK1855933.1"/>
    </source>
</evidence>
<name>A0AAE2SCJ4_9BACT</name>
<dbReference type="Gene3D" id="3.40.50.1400">
    <property type="match status" value="2"/>
</dbReference>
<dbReference type="CDD" id="cd03416">
    <property type="entry name" value="CbiX_SirB_N"/>
    <property type="match status" value="1"/>
</dbReference>
<dbReference type="AlphaFoldDB" id="A0AAE2SCJ4"/>
<evidence type="ECO:0000313" key="4">
    <source>
        <dbReference type="Proteomes" id="UP000634206"/>
    </source>
</evidence>
<proteinExistence type="predicted"/>
<dbReference type="RefSeq" id="WP_309490546.1">
    <property type="nucleotide sequence ID" value="NZ_JAENIG010000009.1"/>
</dbReference>
<protein>
    <recommendedName>
        <fullName evidence="5">Cobalamin biosynthesis protein CbiX</fullName>
    </recommendedName>
</protein>
<dbReference type="SUPFAM" id="SSF53800">
    <property type="entry name" value="Chelatase"/>
    <property type="match status" value="2"/>
</dbReference>
<organism evidence="3 4">
    <name type="scientific">Oceaniferula flava</name>
    <dbReference type="NCBI Taxonomy" id="2800421"/>
    <lineage>
        <taxon>Bacteria</taxon>
        <taxon>Pseudomonadati</taxon>
        <taxon>Verrucomicrobiota</taxon>
        <taxon>Verrucomicrobiia</taxon>
        <taxon>Verrucomicrobiales</taxon>
        <taxon>Verrucomicrobiaceae</taxon>
        <taxon>Oceaniferula</taxon>
    </lineage>
</organism>
<sequence>MNEEQDTALLVLGHGSSKHPDSSQSVRMHAETLGSSGRYKQVQCAFLKEEPFIDAELLAGLNAETVCIVPDFLAEGYFTRQVIPVKLKLAEQGGQVRYCPPVGTHPLMVELMQAAAEDVLGDWSPQQTSLLVIGHGSTKNTCSKQTLKSHLAELRAQSAWSQVADLWLEEPPKVDEWASVASCRQVVILPFLLNDGQHGGWDIPADLGIEPGVAVHGVTHELSGRQVRLAPALGTSPRFAEAIEAIVRIWGQ</sequence>